<dbReference type="PANTHER" id="PTHR32093:SF124">
    <property type="entry name" value="POLLEN-SPECIFIC LEUCINE-RICH REPEAT EXTENSIN-LIKE PROTEIN 1"/>
    <property type="match status" value="1"/>
</dbReference>
<dbReference type="Proteomes" id="UP000636709">
    <property type="component" value="Unassembled WGS sequence"/>
</dbReference>
<keyword evidence="2" id="KW-0134">Cell wall</keyword>
<dbReference type="InterPro" id="IPR032675">
    <property type="entry name" value="LRR_dom_sf"/>
</dbReference>
<keyword evidence="11" id="KW-1185">Reference proteome</keyword>
<sequence>MEATCRRPHHHVVVVVYLSGVLLAGALLTATTAALTDAEASSIAARQLLSFHEPGDGDLPDDFEFDIHVDVTFGNPRLRRAYGALQAWRCAIYSDPKNFTGNWVGPDVCSYFGVTCANALDDPTTTVVDGVDLNGGDIAGYLPVELGAMAELALFHTNSNRFCGIIPKSFNRLSLLHELDVSNNRFVGGFPHVVLEIPVLKYLDLRFNDFDGELPPELFKKDLDAIFVNSNRFVGAIPENLGNSTATVVVLANNGFVGCIPRSVGAMVGTLDQLVLLNNRLDGCLPPEIGELVNTTVVDVSGNKFVGTLPEGIVNMTGLEQLDVSRNQLAGGVAEGICELPVLANFSFGDNFFSVEAAACVPSLEKMVALNDSGNCFGDGRPEQKQQLSVRMCSQTPSTAGRTFVRGGHLTRHRRRNTHR</sequence>
<evidence type="ECO:0000256" key="5">
    <source>
        <dbReference type="ARBA" id="ARBA00022737"/>
    </source>
</evidence>
<name>A0A835AE69_9POAL</name>
<evidence type="ECO:0000313" key="10">
    <source>
        <dbReference type="EMBL" id="KAF8660955.1"/>
    </source>
</evidence>
<dbReference type="EMBL" id="JACEFO010002418">
    <property type="protein sequence ID" value="KAF8660955.1"/>
    <property type="molecule type" value="Genomic_DNA"/>
</dbReference>
<evidence type="ECO:0000313" key="11">
    <source>
        <dbReference type="Proteomes" id="UP000636709"/>
    </source>
</evidence>
<evidence type="ECO:0000256" key="2">
    <source>
        <dbReference type="ARBA" id="ARBA00022512"/>
    </source>
</evidence>
<comment type="caution">
    <text evidence="10">The sequence shown here is derived from an EMBL/GenBank/DDBJ whole genome shotgun (WGS) entry which is preliminary data.</text>
</comment>
<dbReference type="AlphaFoldDB" id="A0A835AE69"/>
<accession>A0A835AE69</accession>
<dbReference type="Pfam" id="PF00560">
    <property type="entry name" value="LRR_1"/>
    <property type="match status" value="1"/>
</dbReference>
<protein>
    <recommendedName>
        <fullName evidence="8">Cell wall hydroxyproline-rich glycoprotein</fullName>
    </recommendedName>
</protein>
<keyword evidence="9" id="KW-1133">Transmembrane helix</keyword>
<gene>
    <name evidence="10" type="ORF">HU200_057335</name>
</gene>
<keyword evidence="4" id="KW-0732">Signal</keyword>
<dbReference type="PANTHER" id="PTHR32093">
    <property type="entry name" value="LEUCINE-RICH REPEAT EXTENSIN-LIKE PROTEIN 3-RELATED"/>
    <property type="match status" value="1"/>
</dbReference>
<dbReference type="Gene3D" id="3.80.10.10">
    <property type="entry name" value="Ribonuclease Inhibitor"/>
    <property type="match status" value="2"/>
</dbReference>
<evidence type="ECO:0000256" key="3">
    <source>
        <dbReference type="ARBA" id="ARBA00022525"/>
    </source>
</evidence>
<keyword evidence="3" id="KW-0964">Secreted</keyword>
<evidence type="ECO:0000256" key="1">
    <source>
        <dbReference type="ARBA" id="ARBA00004191"/>
    </source>
</evidence>
<evidence type="ECO:0000256" key="8">
    <source>
        <dbReference type="ARBA" id="ARBA00041871"/>
    </source>
</evidence>
<dbReference type="SUPFAM" id="SSF52058">
    <property type="entry name" value="L domain-like"/>
    <property type="match status" value="1"/>
</dbReference>
<evidence type="ECO:0000256" key="6">
    <source>
        <dbReference type="ARBA" id="ARBA00023180"/>
    </source>
</evidence>
<keyword evidence="7" id="KW-0379">Hydroxylation</keyword>
<keyword evidence="9" id="KW-0472">Membrane</keyword>
<keyword evidence="6" id="KW-0325">Glycoprotein</keyword>
<reference evidence="10" key="1">
    <citation type="submission" date="2020-07" db="EMBL/GenBank/DDBJ databases">
        <title>Genome sequence and genetic diversity analysis of an under-domesticated orphan crop, white fonio (Digitaria exilis).</title>
        <authorList>
            <person name="Bennetzen J.L."/>
            <person name="Chen S."/>
            <person name="Ma X."/>
            <person name="Wang X."/>
            <person name="Yssel A.E.J."/>
            <person name="Chaluvadi S.R."/>
            <person name="Johnson M."/>
            <person name="Gangashetty P."/>
            <person name="Hamidou F."/>
            <person name="Sanogo M.D."/>
            <person name="Zwaenepoel A."/>
            <person name="Wallace J."/>
            <person name="Van De Peer Y."/>
            <person name="Van Deynze A."/>
        </authorList>
    </citation>
    <scope>NUCLEOTIDE SEQUENCE</scope>
    <source>
        <tissue evidence="10">Leaves</tissue>
    </source>
</reference>
<evidence type="ECO:0000256" key="9">
    <source>
        <dbReference type="SAM" id="Phobius"/>
    </source>
</evidence>
<dbReference type="FunFam" id="3.80.10.10:FF:000224">
    <property type="entry name" value="Leucine-rich repeat extensin-like protein 1"/>
    <property type="match status" value="1"/>
</dbReference>
<keyword evidence="9" id="KW-0812">Transmembrane</keyword>
<dbReference type="OrthoDB" id="676979at2759"/>
<keyword evidence="5" id="KW-0677">Repeat</keyword>
<organism evidence="10 11">
    <name type="scientific">Digitaria exilis</name>
    <dbReference type="NCBI Taxonomy" id="1010633"/>
    <lineage>
        <taxon>Eukaryota</taxon>
        <taxon>Viridiplantae</taxon>
        <taxon>Streptophyta</taxon>
        <taxon>Embryophyta</taxon>
        <taxon>Tracheophyta</taxon>
        <taxon>Spermatophyta</taxon>
        <taxon>Magnoliopsida</taxon>
        <taxon>Liliopsida</taxon>
        <taxon>Poales</taxon>
        <taxon>Poaceae</taxon>
        <taxon>PACMAD clade</taxon>
        <taxon>Panicoideae</taxon>
        <taxon>Panicodae</taxon>
        <taxon>Paniceae</taxon>
        <taxon>Anthephorinae</taxon>
        <taxon>Digitaria</taxon>
    </lineage>
</organism>
<evidence type="ECO:0000256" key="7">
    <source>
        <dbReference type="ARBA" id="ARBA00023278"/>
    </source>
</evidence>
<proteinExistence type="predicted"/>
<evidence type="ECO:0000256" key="4">
    <source>
        <dbReference type="ARBA" id="ARBA00022729"/>
    </source>
</evidence>
<feature type="transmembrane region" description="Helical" evidence="9">
    <location>
        <begin position="12"/>
        <end position="35"/>
    </location>
</feature>
<dbReference type="InterPro" id="IPR051582">
    <property type="entry name" value="LRR_extensin-like_regulator"/>
</dbReference>
<comment type="subcellular location">
    <subcellularLocation>
        <location evidence="1">Secreted</location>
        <location evidence="1">Cell wall</location>
    </subcellularLocation>
</comment>
<dbReference type="InterPro" id="IPR001611">
    <property type="entry name" value="Leu-rich_rpt"/>
</dbReference>